<evidence type="ECO:0000259" key="2">
    <source>
        <dbReference type="Pfam" id="PF12911"/>
    </source>
</evidence>
<proteinExistence type="predicted"/>
<feature type="non-terminal residue" evidence="3">
    <location>
        <position position="285"/>
    </location>
</feature>
<comment type="caution">
    <text evidence="3">The sequence shown here is derived from an EMBL/GenBank/DDBJ whole genome shotgun (WGS) entry which is preliminary data.</text>
</comment>
<organism evidence="3 4">
    <name type="scientific">Candidatus Treponema excrementipullorum</name>
    <dbReference type="NCBI Taxonomy" id="2838768"/>
    <lineage>
        <taxon>Bacteria</taxon>
        <taxon>Pseudomonadati</taxon>
        <taxon>Spirochaetota</taxon>
        <taxon>Spirochaetia</taxon>
        <taxon>Spirochaetales</taxon>
        <taxon>Treponemataceae</taxon>
        <taxon>Treponema</taxon>
    </lineage>
</organism>
<dbReference type="Proteomes" id="UP000823914">
    <property type="component" value="Unassembled WGS sequence"/>
</dbReference>
<keyword evidence="1" id="KW-0472">Membrane</keyword>
<keyword evidence="1" id="KW-0812">Transmembrane</keyword>
<feature type="domain" description="Oligopeptide transport permease C-like N-terminal" evidence="2">
    <location>
        <begin position="38"/>
        <end position="90"/>
    </location>
</feature>
<dbReference type="EMBL" id="JAHLFV010000132">
    <property type="protein sequence ID" value="MBU3850030.1"/>
    <property type="molecule type" value="Genomic_DNA"/>
</dbReference>
<dbReference type="Pfam" id="PF12911">
    <property type="entry name" value="OppC_N"/>
    <property type="match status" value="1"/>
</dbReference>
<dbReference type="AlphaFoldDB" id="A0A9E2L1K6"/>
<gene>
    <name evidence="3" type="ORF">IAA16_05650</name>
</gene>
<evidence type="ECO:0000313" key="3">
    <source>
        <dbReference type="EMBL" id="MBU3850030.1"/>
    </source>
</evidence>
<protein>
    <recommendedName>
        <fullName evidence="2">Oligopeptide transport permease C-like N-terminal domain-containing protein</fullName>
    </recommendedName>
</protein>
<dbReference type="GO" id="GO:0005886">
    <property type="term" value="C:plasma membrane"/>
    <property type="evidence" value="ECO:0007669"/>
    <property type="project" value="UniProtKB-SubCell"/>
</dbReference>
<name>A0A9E2L1K6_9SPIR</name>
<keyword evidence="1" id="KW-1133">Transmembrane helix</keyword>
<reference evidence="3" key="2">
    <citation type="submission" date="2021-04" db="EMBL/GenBank/DDBJ databases">
        <authorList>
            <person name="Gilroy R."/>
        </authorList>
    </citation>
    <scope>NUCLEOTIDE SEQUENCE</scope>
    <source>
        <strain evidence="3">Gambia15-2214</strain>
    </source>
</reference>
<sequence>MTQDTLKDFEHIPLEKFEFVNQGERISDQKFEDKPIGYFKDAWIRFRKNKGSIVASIIIIIIVLYALLAPVFTTNFNQTFLDVFYAKKPPRNLLLKKIGIADGGTSRQFSEKSLISAIAIGVGAEDTEGTGTVTIKEGLDSTYQPMIRFKEEKTVSEIRGVKPKTIYNGRIDNYLEVGFLYRSIKQAEFDSIRAWEKETGIKVLYPLVENNEWNIDANDANNWYKTVKGTPVTVKDGKAKELTYSEDLVLEENYKRDSQGNPVYFEYTGGGNLETAQYKVRVLYY</sequence>
<accession>A0A9E2L1K6</accession>
<evidence type="ECO:0000313" key="4">
    <source>
        <dbReference type="Proteomes" id="UP000823914"/>
    </source>
</evidence>
<feature type="transmembrane region" description="Helical" evidence="1">
    <location>
        <begin position="53"/>
        <end position="72"/>
    </location>
</feature>
<evidence type="ECO:0000256" key="1">
    <source>
        <dbReference type="SAM" id="Phobius"/>
    </source>
</evidence>
<reference evidence="3" key="1">
    <citation type="journal article" date="2021" name="PeerJ">
        <title>Extensive microbial diversity within the chicken gut microbiome revealed by metagenomics and culture.</title>
        <authorList>
            <person name="Gilroy R."/>
            <person name="Ravi A."/>
            <person name="Getino M."/>
            <person name="Pursley I."/>
            <person name="Horton D.L."/>
            <person name="Alikhan N.F."/>
            <person name="Baker D."/>
            <person name="Gharbi K."/>
            <person name="Hall N."/>
            <person name="Watson M."/>
            <person name="Adriaenssens E.M."/>
            <person name="Foster-Nyarko E."/>
            <person name="Jarju S."/>
            <person name="Secka A."/>
            <person name="Antonio M."/>
            <person name="Oren A."/>
            <person name="Chaudhuri R.R."/>
            <person name="La Ragione R."/>
            <person name="Hildebrand F."/>
            <person name="Pallen M.J."/>
        </authorList>
    </citation>
    <scope>NUCLEOTIDE SEQUENCE</scope>
    <source>
        <strain evidence="3">Gambia15-2214</strain>
    </source>
</reference>
<dbReference type="InterPro" id="IPR025966">
    <property type="entry name" value="OppC_N"/>
</dbReference>